<evidence type="ECO:0000256" key="5">
    <source>
        <dbReference type="ARBA" id="ARBA00022917"/>
    </source>
</evidence>
<evidence type="ECO:0000256" key="2">
    <source>
        <dbReference type="ARBA" id="ARBA00022490"/>
    </source>
</evidence>
<feature type="compositionally biased region" description="Basic and acidic residues" evidence="6">
    <location>
        <begin position="147"/>
        <end position="163"/>
    </location>
</feature>
<sequence>MSRHRIVRAMDYNDEYDGYDDVYGHSVDDDNCISPSDASQWIYDRAKGQQSMSAFMANNENIEEEDEDEGCENGESSYNKKRRDSENFQMPVLDDLTQAKLMSCMEEIRNVVGDTTSDRQIVETVMKYDYDVAKALDNILNAPSNSVREKRTPRPAKDQLEKDFQPNLAINNIKFKIPSLKPNLSVPSLASSESGENIDEYIKKSFQTAKLGGLAPKPSKPIFVVPQLKASSSSESESPKSSQLTQCSPQSLSGTNISSSFNIPKLSSSLPNESLSSLNTGSPSNHDLLLKKIMESKKKNAEVQQLNANFEKSLTLTDTPTSNRKTYDDHVIDLTEALSTSSINPEPLKGRSTKVQKKVEQFHIPFIGCDRPGIEKKPEMNFYCQMDMSHVLRENISKIAGKPTNFGKIMILKYRCRSIPYVSHSFRTKHHLKRFKFDCRSPDDIILDHLNKNKI</sequence>
<feature type="compositionally biased region" description="Low complexity" evidence="6">
    <location>
        <begin position="228"/>
        <end position="244"/>
    </location>
</feature>
<feature type="compositionally biased region" description="Acidic residues" evidence="6">
    <location>
        <begin position="61"/>
        <end position="72"/>
    </location>
</feature>
<dbReference type="Gene3D" id="1.10.8.10">
    <property type="entry name" value="DNA helicase RuvA subunit, C-terminal domain"/>
    <property type="match status" value="1"/>
</dbReference>
<keyword evidence="2" id="KW-0963">Cytoplasm</keyword>
<dbReference type="InterPro" id="IPR037189">
    <property type="entry name" value="HBS1-like_N_sf"/>
</dbReference>
<evidence type="ECO:0000256" key="3">
    <source>
        <dbReference type="ARBA" id="ARBA00022553"/>
    </source>
</evidence>
<evidence type="ECO:0000259" key="7">
    <source>
        <dbReference type="Pfam" id="PF08938"/>
    </source>
</evidence>
<dbReference type="InterPro" id="IPR015033">
    <property type="entry name" value="HBS1-like_N"/>
</dbReference>
<dbReference type="InParanoid" id="A0A7R8Z1J3"/>
<keyword evidence="3" id="KW-0597">Phosphoprotein</keyword>
<dbReference type="GO" id="GO:0006412">
    <property type="term" value="P:translation"/>
    <property type="evidence" value="ECO:0007669"/>
    <property type="project" value="UniProtKB-KW"/>
</dbReference>
<dbReference type="Pfam" id="PF08938">
    <property type="entry name" value="HBS1_N"/>
    <property type="match status" value="1"/>
</dbReference>
<organism evidence="8 9">
    <name type="scientific">Hermetia illucens</name>
    <name type="common">Black soldier fly</name>
    <dbReference type="NCBI Taxonomy" id="343691"/>
    <lineage>
        <taxon>Eukaryota</taxon>
        <taxon>Metazoa</taxon>
        <taxon>Ecdysozoa</taxon>
        <taxon>Arthropoda</taxon>
        <taxon>Hexapoda</taxon>
        <taxon>Insecta</taxon>
        <taxon>Pterygota</taxon>
        <taxon>Neoptera</taxon>
        <taxon>Endopterygota</taxon>
        <taxon>Diptera</taxon>
        <taxon>Brachycera</taxon>
        <taxon>Stratiomyomorpha</taxon>
        <taxon>Stratiomyidae</taxon>
        <taxon>Hermetiinae</taxon>
        <taxon>Hermetia</taxon>
    </lineage>
</organism>
<dbReference type="Proteomes" id="UP000594454">
    <property type="component" value="Chromosome 6"/>
</dbReference>
<feature type="region of interest" description="Disordered" evidence="6">
    <location>
        <begin position="61"/>
        <end position="86"/>
    </location>
</feature>
<name>A0A7R8Z1J3_HERIL</name>
<dbReference type="SUPFAM" id="SSF109732">
    <property type="entry name" value="HBS1-like domain"/>
    <property type="match status" value="1"/>
</dbReference>
<proteinExistence type="predicted"/>
<keyword evidence="9" id="KW-1185">Reference proteome</keyword>
<dbReference type="EMBL" id="LR899014">
    <property type="protein sequence ID" value="CAD7093804.1"/>
    <property type="molecule type" value="Genomic_DNA"/>
</dbReference>
<evidence type="ECO:0000256" key="1">
    <source>
        <dbReference type="ARBA" id="ARBA00004496"/>
    </source>
</evidence>
<dbReference type="GO" id="GO:0016787">
    <property type="term" value="F:hydrolase activity"/>
    <property type="evidence" value="ECO:0007669"/>
    <property type="project" value="UniProtKB-KW"/>
</dbReference>
<feature type="region of interest" description="Disordered" evidence="6">
    <location>
        <begin position="228"/>
        <end position="253"/>
    </location>
</feature>
<feature type="region of interest" description="Disordered" evidence="6">
    <location>
        <begin position="144"/>
        <end position="163"/>
    </location>
</feature>
<gene>
    <name evidence="8" type="ORF">HERILL_LOCUS16067</name>
</gene>
<comment type="subcellular location">
    <subcellularLocation>
        <location evidence="1">Cytoplasm</location>
    </subcellularLocation>
</comment>
<evidence type="ECO:0000313" key="9">
    <source>
        <dbReference type="Proteomes" id="UP000594454"/>
    </source>
</evidence>
<reference evidence="8 9" key="1">
    <citation type="submission" date="2020-11" db="EMBL/GenBank/DDBJ databases">
        <authorList>
            <person name="Wallbank WR R."/>
            <person name="Pardo Diaz C."/>
            <person name="Kozak K."/>
            <person name="Martin S."/>
            <person name="Jiggins C."/>
            <person name="Moest M."/>
            <person name="Warren A I."/>
            <person name="Generalovic N T."/>
            <person name="Byers J.R.P. K."/>
            <person name="Montejo-Kovacevich G."/>
            <person name="Yen C E."/>
        </authorList>
    </citation>
    <scope>NUCLEOTIDE SEQUENCE [LARGE SCALE GENOMIC DNA]</scope>
</reference>
<protein>
    <recommendedName>
        <fullName evidence="7">HBS1-like protein N-terminal domain-containing protein</fullName>
    </recommendedName>
</protein>
<keyword evidence="5" id="KW-0648">Protein biosynthesis</keyword>
<evidence type="ECO:0000256" key="6">
    <source>
        <dbReference type="SAM" id="MobiDB-lite"/>
    </source>
</evidence>
<dbReference type="AlphaFoldDB" id="A0A7R8Z1J3"/>
<keyword evidence="4" id="KW-0378">Hydrolase</keyword>
<evidence type="ECO:0000256" key="4">
    <source>
        <dbReference type="ARBA" id="ARBA00022801"/>
    </source>
</evidence>
<dbReference type="GO" id="GO:0005737">
    <property type="term" value="C:cytoplasm"/>
    <property type="evidence" value="ECO:0007669"/>
    <property type="project" value="UniProtKB-SubCell"/>
</dbReference>
<evidence type="ECO:0000313" key="8">
    <source>
        <dbReference type="EMBL" id="CAD7093804.1"/>
    </source>
</evidence>
<accession>A0A7R8Z1J3</accession>
<feature type="domain" description="HBS1-like protein N-terminal" evidence="7">
    <location>
        <begin position="65"/>
        <end position="142"/>
    </location>
</feature>
<dbReference type="OrthoDB" id="342024at2759"/>